<feature type="region of interest" description="Disordered" evidence="1">
    <location>
        <begin position="1"/>
        <end position="23"/>
    </location>
</feature>
<dbReference type="STRING" id="656024.FsymDg_1956"/>
<dbReference type="Proteomes" id="UP000001549">
    <property type="component" value="Chromosome"/>
</dbReference>
<dbReference type="KEGG" id="fsy:FsymDg_1956"/>
<dbReference type="NCBIfam" id="TIGR01686">
    <property type="entry name" value="FkbH"/>
    <property type="match status" value="1"/>
</dbReference>
<dbReference type="PROSITE" id="PS51186">
    <property type="entry name" value="GNAT"/>
    <property type="match status" value="1"/>
</dbReference>
<dbReference type="EMBL" id="CP002801">
    <property type="protein sequence ID" value="AEH09388.1"/>
    <property type="molecule type" value="Genomic_DNA"/>
</dbReference>
<dbReference type="Gene3D" id="3.40.630.30">
    <property type="match status" value="1"/>
</dbReference>
<evidence type="ECO:0000313" key="4">
    <source>
        <dbReference type="Proteomes" id="UP000001549"/>
    </source>
</evidence>
<evidence type="ECO:0000259" key="2">
    <source>
        <dbReference type="PROSITE" id="PS51186"/>
    </source>
</evidence>
<name>F8AWP4_9ACTN</name>
<dbReference type="RefSeq" id="WP_013873332.1">
    <property type="nucleotide sequence ID" value="NC_015656.1"/>
</dbReference>
<dbReference type="Gene3D" id="3.40.50.1000">
    <property type="entry name" value="HAD superfamily/HAD-like"/>
    <property type="match status" value="1"/>
</dbReference>
<dbReference type="SUPFAM" id="SSF56784">
    <property type="entry name" value="HAD-like"/>
    <property type="match status" value="1"/>
</dbReference>
<feature type="domain" description="N-acetyltransferase" evidence="2">
    <location>
        <begin position="478"/>
        <end position="634"/>
    </location>
</feature>
<sequence>MTVSSTTGSARPAPGVSPAPADGRRAATDLLGLHRDGRIAAEFPRVRQLLADASAEELARAGRLLVQVGPDEVLREHPSTPVVRIAVTAHGTVSALLPALAGELGRHGLLLRSQLGTFDSYVFELTDPGSSLHAHAADLVLALLDPTIVFDEVPLPWDPDAVERVLDAKISLLETLVTRFTEISRGTLVLNTLPLPRRFTAQLVDHRSRARLGAVWRRANARLLGLTERFPALVVLDLDPLVAEGVPVTDSRLTVYAKAHLSAGLLAAYAREVGHLARNITGRTSKALVLDLDNTLWGGIVGDDGVEGIEVAGSYRGEAFRAVQKVVKQIGAQGVLLAAVSKNEADVVRDALAGHPEMTLRPDDFVRIIANWRPKHENLLDLASSLNLGVDSFVFVDDSAYERGLVRAELPDVAVVAVDEDPAGHLDAVLRDGWFDTRELTAEDRVRVRRYREELDRRDFQEGFASIEEYLGGLEIVVRLGVAREADVPRVSQLTLRTNQFNTTTRRLPAPDLRDLLDRPEHTVLTIRSEDRFGDNGLVGAVFLRRVEGVVHIDNFLLSCRVFSRGIEQACLATVLERARDTGAHAVAATYRPTAKNRIVADFYPRHGFVPAEPGPADGRDGGEDATTFRHDLTSVTQVPAYVTLLDETLVGGS</sequence>
<dbReference type="Gene3D" id="3.40.50.1110">
    <property type="entry name" value="SGNH hydrolase"/>
    <property type="match status" value="1"/>
</dbReference>
<keyword evidence="4" id="KW-1185">Reference proteome</keyword>
<gene>
    <name evidence="3" type="ordered locus">FsymDg_1956</name>
</gene>
<evidence type="ECO:0000256" key="1">
    <source>
        <dbReference type="SAM" id="MobiDB-lite"/>
    </source>
</evidence>
<dbReference type="InterPro" id="IPR016181">
    <property type="entry name" value="Acyl_CoA_acyltransferase"/>
</dbReference>
<dbReference type="NCBIfam" id="TIGR01681">
    <property type="entry name" value="HAD-SF-IIIC"/>
    <property type="match status" value="1"/>
</dbReference>
<dbReference type="SUPFAM" id="SSF55729">
    <property type="entry name" value="Acyl-CoA N-acyltransferases (Nat)"/>
    <property type="match status" value="1"/>
</dbReference>
<organism evidence="3 4">
    <name type="scientific">Candidatus Protofrankia datiscae</name>
    <dbReference type="NCBI Taxonomy" id="2716812"/>
    <lineage>
        <taxon>Bacteria</taxon>
        <taxon>Bacillati</taxon>
        <taxon>Actinomycetota</taxon>
        <taxon>Actinomycetes</taxon>
        <taxon>Frankiales</taxon>
        <taxon>Frankiaceae</taxon>
        <taxon>Protofrankia</taxon>
    </lineage>
</organism>
<dbReference type="InterPro" id="IPR000182">
    <property type="entry name" value="GNAT_dom"/>
</dbReference>
<dbReference type="HOGENOM" id="CLU_018095_1_0_11"/>
<accession>F8AWP4</accession>
<dbReference type="InterPro" id="IPR010033">
    <property type="entry name" value="HAD_SF_ppase_IIIC"/>
</dbReference>
<proteinExistence type="predicted"/>
<dbReference type="InterPro" id="IPR036412">
    <property type="entry name" value="HAD-like_sf"/>
</dbReference>
<dbReference type="eggNOG" id="COG3882">
    <property type="taxonomic scope" value="Bacteria"/>
</dbReference>
<dbReference type="AlphaFoldDB" id="F8AWP4"/>
<dbReference type="InterPro" id="IPR010037">
    <property type="entry name" value="FkbH_domain"/>
</dbReference>
<dbReference type="GO" id="GO:0016747">
    <property type="term" value="F:acyltransferase activity, transferring groups other than amino-acyl groups"/>
    <property type="evidence" value="ECO:0007669"/>
    <property type="project" value="InterPro"/>
</dbReference>
<evidence type="ECO:0000313" key="3">
    <source>
        <dbReference type="EMBL" id="AEH09388.1"/>
    </source>
</evidence>
<dbReference type="InterPro" id="IPR023214">
    <property type="entry name" value="HAD_sf"/>
</dbReference>
<protein>
    <submittedName>
        <fullName evidence="3">FkbH like protein</fullName>
    </submittedName>
</protein>
<reference evidence="3 4" key="1">
    <citation type="submission" date="2011-05" db="EMBL/GenBank/DDBJ databases">
        <title>Complete sequence of chromosome of Frankia symbiont of Datisca glomerata.</title>
        <authorList>
            <consortium name="US DOE Joint Genome Institute"/>
            <person name="Lucas S."/>
            <person name="Han J."/>
            <person name="Lapidus A."/>
            <person name="Cheng J.-F."/>
            <person name="Goodwin L."/>
            <person name="Pitluck S."/>
            <person name="Peters L."/>
            <person name="Mikhailova N."/>
            <person name="Chertkov O."/>
            <person name="Teshima H."/>
            <person name="Han C."/>
            <person name="Tapia R."/>
            <person name="Land M."/>
            <person name="Hauser L."/>
            <person name="Kyrpides N."/>
            <person name="Ivanova N."/>
            <person name="Pagani I."/>
            <person name="Berry A."/>
            <person name="Pawlowski K."/>
            <person name="Persson T."/>
            <person name="Vanden Heuvel B."/>
            <person name="Benson D."/>
            <person name="Woyke T."/>
        </authorList>
    </citation>
    <scope>NUCLEOTIDE SEQUENCE [LARGE SCALE GENOMIC DNA]</scope>
    <source>
        <strain evidence="4">4085684</strain>
    </source>
</reference>
<dbReference type="InterPro" id="IPR036514">
    <property type="entry name" value="SGNH_hydro_sf"/>
</dbReference>